<evidence type="ECO:0000256" key="1">
    <source>
        <dbReference type="SAM" id="Phobius"/>
    </source>
</evidence>
<keyword evidence="1" id="KW-0812">Transmembrane</keyword>
<keyword evidence="1" id="KW-1133">Transmembrane helix</keyword>
<sequence length="142" mass="16195">MCVSELANCEYSDMVGRFLPYTDRYVPQTFSVAECRLLCDQEREFTCRSFNFNLARHECFLSSDDTFAAARASLLPDRAFFYSERGTCSNGDDVFHSILIVVLNIIAHLLYHLICYGLFCFGQGMVCSITLTLGNQWHDRSA</sequence>
<organism evidence="3 4">
    <name type="scientific">Dryococelus australis</name>
    <dbReference type="NCBI Taxonomy" id="614101"/>
    <lineage>
        <taxon>Eukaryota</taxon>
        <taxon>Metazoa</taxon>
        <taxon>Ecdysozoa</taxon>
        <taxon>Arthropoda</taxon>
        <taxon>Hexapoda</taxon>
        <taxon>Insecta</taxon>
        <taxon>Pterygota</taxon>
        <taxon>Neoptera</taxon>
        <taxon>Polyneoptera</taxon>
        <taxon>Phasmatodea</taxon>
        <taxon>Verophasmatodea</taxon>
        <taxon>Anareolatae</taxon>
        <taxon>Phasmatidae</taxon>
        <taxon>Eurycanthinae</taxon>
        <taxon>Dryococelus</taxon>
    </lineage>
</organism>
<comment type="caution">
    <text evidence="3">The sequence shown here is derived from an EMBL/GenBank/DDBJ whole genome shotgun (WGS) entry which is preliminary data.</text>
</comment>
<feature type="domain" description="Apple" evidence="2">
    <location>
        <begin position="9"/>
        <end position="88"/>
    </location>
</feature>
<dbReference type="Proteomes" id="UP001159363">
    <property type="component" value="Chromosome X"/>
</dbReference>
<dbReference type="InterPro" id="IPR003609">
    <property type="entry name" value="Pan_app"/>
</dbReference>
<dbReference type="SUPFAM" id="SSF57414">
    <property type="entry name" value="Hairpin loop containing domain-like"/>
    <property type="match status" value="1"/>
</dbReference>
<reference evidence="3 4" key="1">
    <citation type="submission" date="2023-02" db="EMBL/GenBank/DDBJ databases">
        <title>LHISI_Scaffold_Assembly.</title>
        <authorList>
            <person name="Stuart O.P."/>
            <person name="Cleave R."/>
            <person name="Magrath M.J.L."/>
            <person name="Mikheyev A.S."/>
        </authorList>
    </citation>
    <scope>NUCLEOTIDE SEQUENCE [LARGE SCALE GENOMIC DNA]</scope>
    <source>
        <strain evidence="3">Daus_M_001</strain>
        <tissue evidence="3">Leg muscle</tissue>
    </source>
</reference>
<protein>
    <recommendedName>
        <fullName evidence="2">Apple domain-containing protein</fullName>
    </recommendedName>
</protein>
<dbReference type="Gene3D" id="3.50.4.10">
    <property type="entry name" value="Hepatocyte Growth Factor"/>
    <property type="match status" value="1"/>
</dbReference>
<evidence type="ECO:0000313" key="4">
    <source>
        <dbReference type="Proteomes" id="UP001159363"/>
    </source>
</evidence>
<feature type="transmembrane region" description="Helical" evidence="1">
    <location>
        <begin position="94"/>
        <end position="119"/>
    </location>
</feature>
<evidence type="ECO:0000259" key="2">
    <source>
        <dbReference type="PROSITE" id="PS50948"/>
    </source>
</evidence>
<dbReference type="Pfam" id="PF00024">
    <property type="entry name" value="PAN_1"/>
    <property type="match status" value="1"/>
</dbReference>
<dbReference type="PROSITE" id="PS50948">
    <property type="entry name" value="PAN"/>
    <property type="match status" value="1"/>
</dbReference>
<dbReference type="CDD" id="cd01099">
    <property type="entry name" value="PAN_AP_HGF"/>
    <property type="match status" value="1"/>
</dbReference>
<dbReference type="SMART" id="SM00473">
    <property type="entry name" value="PAN_AP"/>
    <property type="match status" value="1"/>
</dbReference>
<accession>A0ABQ9HML2</accession>
<gene>
    <name evidence="3" type="ORF">PR048_011787</name>
</gene>
<name>A0ABQ9HML2_9NEOP</name>
<proteinExistence type="predicted"/>
<evidence type="ECO:0000313" key="3">
    <source>
        <dbReference type="EMBL" id="KAJ8885589.1"/>
    </source>
</evidence>
<keyword evidence="4" id="KW-1185">Reference proteome</keyword>
<keyword evidence="1" id="KW-0472">Membrane</keyword>
<dbReference type="EMBL" id="JARBHB010000004">
    <property type="protein sequence ID" value="KAJ8885589.1"/>
    <property type="molecule type" value="Genomic_DNA"/>
</dbReference>